<dbReference type="RefSeq" id="XP_025557768.1">
    <property type="nucleotide sequence ID" value="XM_025709696.1"/>
</dbReference>
<gene>
    <name evidence="2" type="ORF">BO88DRAFT_439053</name>
</gene>
<sequence length="338" mass="39747">MSLNRRILLPEATLDSGRREQGRRREAAERREEEERQAREEAERREEERKAREDAERRVQPNSLFHLLDRCHNSLSQAIRVEADTTLTTQDDTADPVNRLYPKHIIPWRDFPQLQEQIWNKFNYNITFTMRPLFPSDTQINYVVMNIQNRLIYSEASLRNFERHTVNKFVEKVIEVSRDNKPLRDEFGIQGQVTFYDRANPTRGHPNDRRTRGLEEAEDDIPNQDAQADVQADDEMRLHRTAIGQVLAFTLQALSVEPPTQKWHDVAHDQLTTWKVEYLDMLREIPDTLHKDPLVSDYRLSHWKPDRKIHNTRARVRARCQPGASTLKHLSTEGSGSD</sequence>
<keyword evidence="3" id="KW-1185">Reference proteome</keyword>
<dbReference type="OrthoDB" id="2156052at2759"/>
<organism evidence="2 3">
    <name type="scientific">Aspergillus vadensis (strain CBS 113365 / IMI 142717 / IBT 24658)</name>
    <dbReference type="NCBI Taxonomy" id="1448311"/>
    <lineage>
        <taxon>Eukaryota</taxon>
        <taxon>Fungi</taxon>
        <taxon>Dikarya</taxon>
        <taxon>Ascomycota</taxon>
        <taxon>Pezizomycotina</taxon>
        <taxon>Eurotiomycetes</taxon>
        <taxon>Eurotiomycetidae</taxon>
        <taxon>Eurotiales</taxon>
        <taxon>Aspergillaceae</taxon>
        <taxon>Aspergillus</taxon>
        <taxon>Aspergillus subgen. Circumdati</taxon>
    </lineage>
</organism>
<feature type="compositionally biased region" description="Basic and acidic residues" evidence="1">
    <location>
        <begin position="205"/>
        <end position="215"/>
    </location>
</feature>
<feature type="region of interest" description="Disordered" evidence="1">
    <location>
        <begin position="197"/>
        <end position="217"/>
    </location>
</feature>
<evidence type="ECO:0000313" key="2">
    <source>
        <dbReference type="EMBL" id="PYH63974.1"/>
    </source>
</evidence>
<proteinExistence type="predicted"/>
<protein>
    <submittedName>
        <fullName evidence="2">Uncharacterized protein</fullName>
    </submittedName>
</protein>
<dbReference type="Proteomes" id="UP000248405">
    <property type="component" value="Unassembled WGS sequence"/>
</dbReference>
<accession>A0A319AWJ6</accession>
<name>A0A319AWJ6_ASPVC</name>
<reference evidence="2" key="1">
    <citation type="submission" date="2016-12" db="EMBL/GenBank/DDBJ databases">
        <title>The genomes of Aspergillus section Nigri reveals drivers in fungal speciation.</title>
        <authorList>
            <consortium name="DOE Joint Genome Institute"/>
            <person name="Vesth T.C."/>
            <person name="Nybo J."/>
            <person name="Theobald S."/>
            <person name="Brandl J."/>
            <person name="Frisvad J.C."/>
            <person name="Nielsen K.F."/>
            <person name="Lyhne E.K."/>
            <person name="Kogle M.E."/>
            <person name="Kuo A."/>
            <person name="Riley R."/>
            <person name="Clum A."/>
            <person name="Nolan M."/>
            <person name="Lipzen A."/>
            <person name="Salamov A."/>
            <person name="Henrissat B."/>
            <person name="Wiebenga A."/>
            <person name="De Vries R.P."/>
            <person name="Grigoriev I.V."/>
            <person name="Mortensen U.H."/>
            <person name="Andersen M.R."/>
            <person name="Baker S.E."/>
        </authorList>
    </citation>
    <scope>NUCLEOTIDE SEQUENCE [LARGE SCALE GENOMIC DNA]</scope>
    <source>
        <strain evidence="2">CBS 113365</strain>
    </source>
</reference>
<dbReference type="GeneID" id="37214288"/>
<evidence type="ECO:0000256" key="1">
    <source>
        <dbReference type="SAM" id="MobiDB-lite"/>
    </source>
</evidence>
<feature type="region of interest" description="Disordered" evidence="1">
    <location>
        <begin position="1"/>
        <end position="56"/>
    </location>
</feature>
<evidence type="ECO:0000313" key="3">
    <source>
        <dbReference type="Proteomes" id="UP000248405"/>
    </source>
</evidence>
<dbReference type="AlphaFoldDB" id="A0A319AWJ6"/>
<dbReference type="EMBL" id="KZ821647">
    <property type="protein sequence ID" value="PYH63974.1"/>
    <property type="molecule type" value="Genomic_DNA"/>
</dbReference>
<feature type="compositionally biased region" description="Basic and acidic residues" evidence="1">
    <location>
        <begin position="16"/>
        <end position="56"/>
    </location>
</feature>